<accession>V4QSB6</accession>
<keyword evidence="10" id="KW-1006">Bacterial flagellum protein export</keyword>
<keyword evidence="4" id="KW-0813">Transport</keyword>
<dbReference type="GO" id="GO:0044781">
    <property type="term" value="P:bacterial-type flagellum organization"/>
    <property type="evidence" value="ECO:0007669"/>
    <property type="project" value="UniProtKB-KW"/>
</dbReference>
<keyword evidence="12" id="KW-0282">Flagellum</keyword>
<evidence type="ECO:0000256" key="9">
    <source>
        <dbReference type="ARBA" id="ARBA00023136"/>
    </source>
</evidence>
<evidence type="ECO:0000256" key="5">
    <source>
        <dbReference type="ARBA" id="ARBA00022475"/>
    </source>
</evidence>
<dbReference type="AlphaFoldDB" id="V4QSB6"/>
<keyword evidence="12" id="KW-0966">Cell projection</keyword>
<organism evidence="12 13">
    <name type="scientific">Lutibaculum baratangense AMV1</name>
    <dbReference type="NCBI Taxonomy" id="631454"/>
    <lineage>
        <taxon>Bacteria</taxon>
        <taxon>Pseudomonadati</taxon>
        <taxon>Pseudomonadota</taxon>
        <taxon>Alphaproteobacteria</taxon>
        <taxon>Hyphomicrobiales</taxon>
        <taxon>Tepidamorphaceae</taxon>
        <taxon>Lutibaculum</taxon>
    </lineage>
</organism>
<keyword evidence="12" id="KW-0969">Cilium</keyword>
<keyword evidence="7" id="KW-1005">Bacterial flagellum biogenesis</keyword>
<dbReference type="Proteomes" id="UP000017819">
    <property type="component" value="Unassembled WGS sequence"/>
</dbReference>
<feature type="region of interest" description="Disordered" evidence="11">
    <location>
        <begin position="107"/>
        <end position="137"/>
    </location>
</feature>
<evidence type="ECO:0000256" key="7">
    <source>
        <dbReference type="ARBA" id="ARBA00022795"/>
    </source>
</evidence>
<keyword evidence="8" id="KW-0653">Protein transport</keyword>
<dbReference type="Pfam" id="PF02050">
    <property type="entry name" value="FliJ"/>
    <property type="match status" value="1"/>
</dbReference>
<name>V4QSB6_9HYPH</name>
<feature type="compositionally biased region" description="Basic and acidic residues" evidence="11">
    <location>
        <begin position="107"/>
        <end position="123"/>
    </location>
</feature>
<evidence type="ECO:0000256" key="8">
    <source>
        <dbReference type="ARBA" id="ARBA00022927"/>
    </source>
</evidence>
<dbReference type="GO" id="GO:0009288">
    <property type="term" value="C:bacterial-type flagellum"/>
    <property type="evidence" value="ECO:0007669"/>
    <property type="project" value="InterPro"/>
</dbReference>
<evidence type="ECO:0000256" key="3">
    <source>
        <dbReference type="ARBA" id="ARBA00020392"/>
    </source>
</evidence>
<dbReference type="Gene3D" id="1.10.287.1700">
    <property type="match status" value="1"/>
</dbReference>
<dbReference type="GO" id="GO:0015031">
    <property type="term" value="P:protein transport"/>
    <property type="evidence" value="ECO:0007669"/>
    <property type="project" value="UniProtKB-KW"/>
</dbReference>
<sequence>MKPRNTLIRVKKFQVDEKRRQVMQIESMIADFQRMADDLDRQIADEQKRAGIDDPAHFAYPTFAKAARQRKENLLASADGLRDQLAAAQEALEEAFLELKKVELLDERDAERERHEENKREQAELDEISLRNRAKAS</sequence>
<keyword evidence="6" id="KW-0145">Chemotaxis</keyword>
<dbReference type="InterPro" id="IPR053716">
    <property type="entry name" value="Flag_assembly_chemotaxis_eff"/>
</dbReference>
<dbReference type="EMBL" id="AWXZ01000040">
    <property type="protein sequence ID" value="ESR22672.1"/>
    <property type="molecule type" value="Genomic_DNA"/>
</dbReference>
<evidence type="ECO:0000256" key="6">
    <source>
        <dbReference type="ARBA" id="ARBA00022500"/>
    </source>
</evidence>
<dbReference type="NCBIfam" id="TIGR02473">
    <property type="entry name" value="flagell_FliJ"/>
    <property type="match status" value="1"/>
</dbReference>
<dbReference type="InterPro" id="IPR012823">
    <property type="entry name" value="Flagell_FliJ"/>
</dbReference>
<evidence type="ECO:0000256" key="2">
    <source>
        <dbReference type="ARBA" id="ARBA00010004"/>
    </source>
</evidence>
<dbReference type="GO" id="GO:0006935">
    <property type="term" value="P:chemotaxis"/>
    <property type="evidence" value="ECO:0007669"/>
    <property type="project" value="UniProtKB-KW"/>
</dbReference>
<evidence type="ECO:0000256" key="1">
    <source>
        <dbReference type="ARBA" id="ARBA00004413"/>
    </source>
</evidence>
<dbReference type="OrthoDB" id="7871364at2"/>
<dbReference type="GO" id="GO:0071973">
    <property type="term" value="P:bacterial-type flagellum-dependent cell motility"/>
    <property type="evidence" value="ECO:0007669"/>
    <property type="project" value="InterPro"/>
</dbReference>
<evidence type="ECO:0000313" key="12">
    <source>
        <dbReference type="EMBL" id="ESR22672.1"/>
    </source>
</evidence>
<dbReference type="GO" id="GO:0005886">
    <property type="term" value="C:plasma membrane"/>
    <property type="evidence" value="ECO:0007669"/>
    <property type="project" value="UniProtKB-SubCell"/>
</dbReference>
<proteinExistence type="inferred from homology"/>
<evidence type="ECO:0000256" key="11">
    <source>
        <dbReference type="SAM" id="MobiDB-lite"/>
    </source>
</evidence>
<reference evidence="12 13" key="1">
    <citation type="journal article" date="2014" name="Genome Announc.">
        <title>Draft Genome Sequence of Lutibaculum baratangense Strain AMV1T, Isolated from a Mud Volcano in Andamans, India.</title>
        <authorList>
            <person name="Singh A."/>
            <person name="Sreenivas A."/>
            <person name="Sathyanarayana Reddy G."/>
            <person name="Pinnaka A.K."/>
            <person name="Shivaji S."/>
        </authorList>
    </citation>
    <scope>NUCLEOTIDE SEQUENCE [LARGE SCALE GENOMIC DNA]</scope>
    <source>
        <strain evidence="12 13">AMV1</strain>
    </source>
</reference>
<gene>
    <name evidence="12" type="ORF">N177_3809</name>
</gene>
<comment type="subcellular location">
    <subcellularLocation>
        <location evidence="1">Cell membrane</location>
        <topology evidence="1">Peripheral membrane protein</topology>
        <orientation evidence="1">Cytoplasmic side</orientation>
    </subcellularLocation>
</comment>
<keyword evidence="13" id="KW-1185">Reference proteome</keyword>
<protein>
    <recommendedName>
        <fullName evidence="3">Flagellar FliJ protein</fullName>
    </recommendedName>
</protein>
<keyword evidence="9" id="KW-0472">Membrane</keyword>
<dbReference type="eggNOG" id="ENOG50323UI">
    <property type="taxonomic scope" value="Bacteria"/>
</dbReference>
<evidence type="ECO:0000313" key="13">
    <source>
        <dbReference type="Proteomes" id="UP000017819"/>
    </source>
</evidence>
<evidence type="ECO:0000256" key="4">
    <source>
        <dbReference type="ARBA" id="ARBA00022448"/>
    </source>
</evidence>
<evidence type="ECO:0000256" key="10">
    <source>
        <dbReference type="ARBA" id="ARBA00023225"/>
    </source>
</evidence>
<comment type="caution">
    <text evidence="12">The sequence shown here is derived from an EMBL/GenBank/DDBJ whole genome shotgun (WGS) entry which is preliminary data.</text>
</comment>
<dbReference type="RefSeq" id="WP_023433918.1">
    <property type="nucleotide sequence ID" value="NZ_AWXZ01000040.1"/>
</dbReference>
<dbReference type="PATRIC" id="fig|631454.5.peg.3762"/>
<dbReference type="STRING" id="631454.N177_3809"/>
<comment type="similarity">
    <text evidence="2">Belongs to the FliJ family.</text>
</comment>
<keyword evidence="5" id="KW-1003">Cell membrane</keyword>